<evidence type="ECO:0000313" key="4">
    <source>
        <dbReference type="EMBL" id="ARK07969.1"/>
    </source>
</evidence>
<keyword evidence="3" id="KW-0946">Virion</keyword>
<dbReference type="InterPro" id="IPR010762">
    <property type="entry name" value="Gp23/Gp24_T4-like"/>
</dbReference>
<keyword evidence="2" id="KW-0167">Capsid protein</keyword>
<evidence type="ECO:0000256" key="2">
    <source>
        <dbReference type="ARBA" id="ARBA00022561"/>
    </source>
</evidence>
<dbReference type="Pfam" id="PF07068">
    <property type="entry name" value="Gp23"/>
    <property type="match status" value="1"/>
</dbReference>
<protein>
    <submittedName>
        <fullName evidence="4">Putative major capsid protein</fullName>
    </submittedName>
</protein>
<gene>
    <name evidence="4" type="ORF">phiA829_149</name>
</gene>
<sequence>MTKMITESMRNKWTEMARAEDAPVASLSQEDITIRLLENQSEWCRTNMGDDGTKPLTEADTAIGNASAASGRWAPVLIAMAKRLAPINIANEFFGVQPLSAPDGQIFALRARKGVEAGTGNNHTKPELFMSEADSAFSGDTTNAQAGDPSGFTANEVFGSGDNTATAAGRGMSTATAEKLGATGSWSKVGITIQKSSVTAVSRGLYADYSHELRQDMMAVHGEDVDSILADVMVTEIGAELNREMIRHMNTSAKRATKFGANGILDMATDVSGRWDLERWKYLLFVLEVEANMIAVETRRGKGNKVLCSPNVASALVMAGMLDYSPALAQNRSLTVDPTAQSFAGILANGMQVFIDPYAGAIDYVTLAFKGLNQLDAGYFYCPYVPLEMFRATGSDSFQPRMAFKSRYGVVANPFVQIPVGQDPQVAVTTDGIVVDSNPYFRKMAIKNLLG</sequence>
<evidence type="ECO:0000256" key="1">
    <source>
        <dbReference type="ARBA" id="ARBA00004328"/>
    </source>
</evidence>
<dbReference type="GO" id="GO:0019028">
    <property type="term" value="C:viral capsid"/>
    <property type="evidence" value="ECO:0007669"/>
    <property type="project" value="UniProtKB-KW"/>
</dbReference>
<organism evidence="4 5">
    <name type="scientific">Aeromonas phage phiA8-29</name>
    <dbReference type="NCBI Taxonomy" id="1978922"/>
    <lineage>
        <taxon>Viruses</taxon>
        <taxon>Duplodnaviria</taxon>
        <taxon>Heunggongvirae</taxon>
        <taxon>Uroviricota</taxon>
        <taxon>Caudoviricetes</taxon>
        <taxon>Pantevenvirales</taxon>
        <taxon>Ackermannviridae</taxon>
        <taxon>Tedavirus</taxon>
        <taxon>Tedavirus A829</taxon>
    </lineage>
</organism>
<name>A0A1W6DYL2_9CAUD</name>
<evidence type="ECO:0000256" key="3">
    <source>
        <dbReference type="ARBA" id="ARBA00022844"/>
    </source>
</evidence>
<dbReference type="Proteomes" id="UP000221506">
    <property type="component" value="Segment"/>
</dbReference>
<comment type="subcellular location">
    <subcellularLocation>
        <location evidence="1">Virion</location>
    </subcellularLocation>
</comment>
<evidence type="ECO:0000313" key="5">
    <source>
        <dbReference type="Proteomes" id="UP000221506"/>
    </source>
</evidence>
<keyword evidence="5" id="KW-1185">Reference proteome</keyword>
<proteinExistence type="predicted"/>
<accession>A0A1W6DYL2</accession>
<reference evidence="4 5" key="1">
    <citation type="submission" date="2017-04" db="EMBL/GenBank/DDBJ databases">
        <title>Complete genome sequence and characterization of temperature-dependent bacteriophage phiA8-29 infecting Aeromonas.</title>
        <authorList>
            <person name="He Y."/>
            <person name="Yang H."/>
        </authorList>
    </citation>
    <scope>NUCLEOTIDE SEQUENCE [LARGE SCALE GENOMIC DNA]</scope>
</reference>
<dbReference type="EMBL" id="KY914485">
    <property type="protein sequence ID" value="ARK07969.1"/>
    <property type="molecule type" value="Genomic_DNA"/>
</dbReference>